<evidence type="ECO:0000313" key="3">
    <source>
        <dbReference type="Proteomes" id="UP000553776"/>
    </source>
</evidence>
<sequence length="147" mass="16805">MKKEIQNEQGLEEVTEDKNGIMTWIKAHKKQLALIGISIPTLILIAVGLKNKDAIKELLDNLKEKIEKASLYSSKWIKNATDAELETAREKVRLDYCSSGDDFKAACSLQNLLRRFDKEMSIRAWGNETPHAPSIHREHGWYLPNDD</sequence>
<name>A0A841U408_9BACL</name>
<dbReference type="EMBL" id="JACJVR010000121">
    <property type="protein sequence ID" value="MBB6695305.1"/>
    <property type="molecule type" value="Genomic_DNA"/>
</dbReference>
<comment type="caution">
    <text evidence="2">The sequence shown here is derived from an EMBL/GenBank/DDBJ whole genome shotgun (WGS) entry which is preliminary data.</text>
</comment>
<accession>A0A841U408</accession>
<gene>
    <name evidence="2" type="ORF">H7B90_28305</name>
</gene>
<keyword evidence="1" id="KW-1133">Transmembrane helix</keyword>
<proteinExistence type="predicted"/>
<protein>
    <submittedName>
        <fullName evidence="2">Uncharacterized protein</fullName>
    </submittedName>
</protein>
<evidence type="ECO:0000313" key="2">
    <source>
        <dbReference type="EMBL" id="MBB6695305.1"/>
    </source>
</evidence>
<keyword evidence="3" id="KW-1185">Reference proteome</keyword>
<evidence type="ECO:0000256" key="1">
    <source>
        <dbReference type="SAM" id="Phobius"/>
    </source>
</evidence>
<dbReference type="RefSeq" id="WP_185139259.1">
    <property type="nucleotide sequence ID" value="NZ_JACJVR010000121.1"/>
</dbReference>
<dbReference type="AlphaFoldDB" id="A0A841U408"/>
<reference evidence="2 3" key="1">
    <citation type="submission" date="2020-08" db="EMBL/GenBank/DDBJ databases">
        <title>Cohnella phylogeny.</title>
        <authorList>
            <person name="Dunlap C."/>
        </authorList>
    </citation>
    <scope>NUCLEOTIDE SEQUENCE [LARGE SCALE GENOMIC DNA]</scope>
    <source>
        <strain evidence="2 3">DSM 25239</strain>
    </source>
</reference>
<keyword evidence="1" id="KW-0812">Transmembrane</keyword>
<keyword evidence="1" id="KW-0472">Membrane</keyword>
<organism evidence="2 3">
    <name type="scientific">Cohnella xylanilytica</name>
    <dbReference type="NCBI Taxonomy" id="557555"/>
    <lineage>
        <taxon>Bacteria</taxon>
        <taxon>Bacillati</taxon>
        <taxon>Bacillota</taxon>
        <taxon>Bacilli</taxon>
        <taxon>Bacillales</taxon>
        <taxon>Paenibacillaceae</taxon>
        <taxon>Cohnella</taxon>
    </lineage>
</organism>
<dbReference type="Proteomes" id="UP000553776">
    <property type="component" value="Unassembled WGS sequence"/>
</dbReference>
<feature type="transmembrane region" description="Helical" evidence="1">
    <location>
        <begin position="32"/>
        <end position="49"/>
    </location>
</feature>